<dbReference type="AlphaFoldDB" id="A0A0D1A7M8"/>
<evidence type="ECO:0000256" key="9">
    <source>
        <dbReference type="HAMAP-Rule" id="MF_00252"/>
    </source>
</evidence>
<dbReference type="Gene3D" id="2.40.50.140">
    <property type="entry name" value="Nucleic acid-binding proteins"/>
    <property type="match status" value="1"/>
</dbReference>
<gene>
    <name evidence="9" type="primary">lysS</name>
    <name evidence="12" type="ORF">WDC_1699</name>
</gene>
<proteinExistence type="inferred from homology"/>
<comment type="similarity">
    <text evidence="1 9">Belongs to the class-II aminoacyl-tRNA synthetase family.</text>
</comment>
<comment type="caution">
    <text evidence="12">The sequence shown here is derived from an EMBL/GenBank/DDBJ whole genome shotgun (WGS) entry which is preliminary data.</text>
</comment>
<evidence type="ECO:0000256" key="10">
    <source>
        <dbReference type="RuleBase" id="RU000336"/>
    </source>
</evidence>
<dbReference type="GO" id="GO:0000287">
    <property type="term" value="F:magnesium ion binding"/>
    <property type="evidence" value="ECO:0007669"/>
    <property type="project" value="UniProtKB-UniRule"/>
</dbReference>
<dbReference type="PRINTS" id="PR00982">
    <property type="entry name" value="TRNASYNTHLYS"/>
</dbReference>
<comment type="subunit">
    <text evidence="9">Homodimer.</text>
</comment>
<reference evidence="12 13" key="1">
    <citation type="submission" date="2013-08" db="EMBL/GenBank/DDBJ databases">
        <title>Lactobacillus wasatchii sp. WDC04, a late gas producing bacteria isolated from aged chedder cheese.</title>
        <authorList>
            <person name="Oberg C.J."/>
            <person name="Culumber M."/>
            <person name="McMahon D.J."/>
            <person name="Broadbent J.R."/>
            <person name="Oberg T.S."/>
            <person name="Ortaki F."/>
        </authorList>
    </citation>
    <scope>NUCLEOTIDE SEQUENCE [LARGE SCALE GENOMIC DNA]</scope>
    <source>
        <strain evidence="12 13">WDC04</strain>
    </source>
</reference>
<dbReference type="SUPFAM" id="SSF55681">
    <property type="entry name" value="Class II aaRS and biotin synthetases"/>
    <property type="match status" value="1"/>
</dbReference>
<evidence type="ECO:0000256" key="4">
    <source>
        <dbReference type="ARBA" id="ARBA00022741"/>
    </source>
</evidence>
<dbReference type="InterPro" id="IPR044136">
    <property type="entry name" value="Lys-tRNA-ligase_II_N"/>
</dbReference>
<evidence type="ECO:0000256" key="2">
    <source>
        <dbReference type="ARBA" id="ARBA00022598"/>
    </source>
</evidence>
<dbReference type="PROSITE" id="PS50862">
    <property type="entry name" value="AA_TRNA_LIGASE_II"/>
    <property type="match status" value="1"/>
</dbReference>
<evidence type="ECO:0000256" key="3">
    <source>
        <dbReference type="ARBA" id="ARBA00022723"/>
    </source>
</evidence>
<dbReference type="GO" id="GO:0140096">
    <property type="term" value="F:catalytic activity, acting on a protein"/>
    <property type="evidence" value="ECO:0007669"/>
    <property type="project" value="UniProtKB-ARBA"/>
</dbReference>
<dbReference type="FunFam" id="2.40.50.140:FF:000024">
    <property type="entry name" value="Lysine--tRNA ligase"/>
    <property type="match status" value="1"/>
</dbReference>
<evidence type="ECO:0000259" key="11">
    <source>
        <dbReference type="PROSITE" id="PS50862"/>
    </source>
</evidence>
<dbReference type="GO" id="GO:0005829">
    <property type="term" value="C:cytosol"/>
    <property type="evidence" value="ECO:0007669"/>
    <property type="project" value="TreeGrafter"/>
</dbReference>
<dbReference type="InterPro" id="IPR004364">
    <property type="entry name" value="Aa-tRNA-synt_II"/>
</dbReference>
<dbReference type="PANTHER" id="PTHR42918:SF15">
    <property type="entry name" value="LYSINE--TRNA LIGASE, CHLOROPLASTIC_MITOCHONDRIAL"/>
    <property type="match status" value="1"/>
</dbReference>
<dbReference type="PATRIC" id="fig|1335616.4.peg.1708"/>
<keyword evidence="7 9" id="KW-0030">Aminoacyl-tRNA synthetase</keyword>
<dbReference type="CDD" id="cd04322">
    <property type="entry name" value="LysRS_N"/>
    <property type="match status" value="1"/>
</dbReference>
<evidence type="ECO:0000256" key="1">
    <source>
        <dbReference type="ARBA" id="ARBA00008226"/>
    </source>
</evidence>
<dbReference type="GO" id="GO:0006430">
    <property type="term" value="P:lysyl-tRNA aminoacylation"/>
    <property type="evidence" value="ECO:0007669"/>
    <property type="project" value="UniProtKB-UniRule"/>
</dbReference>
<keyword evidence="2 9" id="KW-0436">Ligase</keyword>
<protein>
    <recommendedName>
        <fullName evidence="9">Lysine--tRNA ligase</fullName>
        <ecNumber evidence="9">6.1.1.6</ecNumber>
    </recommendedName>
    <alternativeName>
        <fullName evidence="9">Lysyl-tRNA synthetase</fullName>
        <shortName evidence="9">LysRS</shortName>
    </alternativeName>
</protein>
<feature type="binding site" evidence="9">
    <location>
        <position position="411"/>
    </location>
    <ligand>
        <name>Mg(2+)</name>
        <dbReference type="ChEBI" id="CHEBI:18420"/>
        <label>2</label>
    </ligand>
</feature>
<dbReference type="InterPro" id="IPR002313">
    <property type="entry name" value="Lys-tRNA-ligase_II"/>
</dbReference>
<dbReference type="NCBIfam" id="TIGR00499">
    <property type="entry name" value="lysS_bact"/>
    <property type="match status" value="1"/>
</dbReference>
<organism evidence="12 13">
    <name type="scientific">Paucilactobacillus wasatchensis</name>
    <dbReference type="NCBI Taxonomy" id="1335616"/>
    <lineage>
        <taxon>Bacteria</taxon>
        <taxon>Bacillati</taxon>
        <taxon>Bacillota</taxon>
        <taxon>Bacilli</taxon>
        <taxon>Lactobacillales</taxon>
        <taxon>Lactobacillaceae</taxon>
        <taxon>Paucilactobacillus</taxon>
    </lineage>
</organism>
<evidence type="ECO:0000313" key="13">
    <source>
        <dbReference type="Proteomes" id="UP000032279"/>
    </source>
</evidence>
<keyword evidence="9" id="KW-0963">Cytoplasm</keyword>
<dbReference type="NCBIfam" id="NF001756">
    <property type="entry name" value="PRK00484.1"/>
    <property type="match status" value="1"/>
</dbReference>
<dbReference type="EC" id="6.1.1.6" evidence="9"/>
<dbReference type="InterPro" id="IPR004365">
    <property type="entry name" value="NA-bd_OB_tRNA"/>
</dbReference>
<accession>A0A0D1A7M8</accession>
<keyword evidence="3 9" id="KW-0479">Metal-binding</keyword>
<keyword evidence="4 9" id="KW-0547">Nucleotide-binding</keyword>
<dbReference type="InterPro" id="IPR018149">
    <property type="entry name" value="Lys-tRNA-synth_II_C"/>
</dbReference>
<dbReference type="STRING" id="1335616.WDC_1699"/>
<evidence type="ECO:0000313" key="12">
    <source>
        <dbReference type="EMBL" id="KIS02736.1"/>
    </source>
</evidence>
<evidence type="ECO:0000256" key="5">
    <source>
        <dbReference type="ARBA" id="ARBA00022840"/>
    </source>
</evidence>
<dbReference type="PANTHER" id="PTHR42918">
    <property type="entry name" value="LYSYL-TRNA SYNTHETASE"/>
    <property type="match status" value="1"/>
</dbReference>
<dbReference type="EMBL" id="AWTT01000052">
    <property type="protein sequence ID" value="KIS02736.1"/>
    <property type="molecule type" value="Genomic_DNA"/>
</dbReference>
<feature type="binding site" evidence="9">
    <location>
        <position position="411"/>
    </location>
    <ligand>
        <name>Mg(2+)</name>
        <dbReference type="ChEBI" id="CHEBI:18420"/>
        <label>1</label>
    </ligand>
</feature>
<keyword evidence="6 9" id="KW-0648">Protein biosynthesis</keyword>
<dbReference type="CDD" id="cd00775">
    <property type="entry name" value="LysRS_core"/>
    <property type="match status" value="1"/>
</dbReference>
<feature type="domain" description="Aminoacyl-transfer RNA synthetases class-II family profile" evidence="11">
    <location>
        <begin position="176"/>
        <end position="492"/>
    </location>
</feature>
<keyword evidence="13" id="KW-1185">Reference proteome</keyword>
<feature type="binding site" evidence="9">
    <location>
        <position position="404"/>
    </location>
    <ligand>
        <name>Mg(2+)</name>
        <dbReference type="ChEBI" id="CHEBI:18420"/>
        <label>1</label>
    </ligand>
</feature>
<dbReference type="InterPro" id="IPR006195">
    <property type="entry name" value="aa-tRNA-synth_II"/>
</dbReference>
<comment type="cofactor">
    <cofactor evidence="9 10">
        <name>Mg(2+)</name>
        <dbReference type="ChEBI" id="CHEBI:18420"/>
    </cofactor>
    <text evidence="9 10">Binds 3 Mg(2+) ions per subunit.</text>
</comment>
<dbReference type="HAMAP" id="MF_00252">
    <property type="entry name" value="Lys_tRNA_synth_class2"/>
    <property type="match status" value="1"/>
</dbReference>
<keyword evidence="5 9" id="KW-0067">ATP-binding</keyword>
<dbReference type="InterPro" id="IPR012340">
    <property type="entry name" value="NA-bd_OB-fold"/>
</dbReference>
<comment type="subcellular location">
    <subcellularLocation>
        <location evidence="9">Cytoplasm</location>
    </subcellularLocation>
</comment>
<dbReference type="Gene3D" id="3.30.930.10">
    <property type="entry name" value="Bira Bifunctional Protein, Domain 2"/>
    <property type="match status" value="1"/>
</dbReference>
<dbReference type="Pfam" id="PF01336">
    <property type="entry name" value="tRNA_anti-codon"/>
    <property type="match status" value="1"/>
</dbReference>
<dbReference type="GO" id="GO:0005524">
    <property type="term" value="F:ATP binding"/>
    <property type="evidence" value="ECO:0007669"/>
    <property type="project" value="UniProtKB-UniRule"/>
</dbReference>
<dbReference type="OrthoDB" id="9801152at2"/>
<dbReference type="InterPro" id="IPR045864">
    <property type="entry name" value="aa-tRNA-synth_II/BPL/LPL"/>
</dbReference>
<dbReference type="RefSeq" id="WP_044011389.1">
    <property type="nucleotide sequence ID" value="NZ_AWTT01000052.1"/>
</dbReference>
<evidence type="ECO:0000256" key="8">
    <source>
        <dbReference type="ARBA" id="ARBA00048573"/>
    </source>
</evidence>
<dbReference type="GO" id="GO:0000049">
    <property type="term" value="F:tRNA binding"/>
    <property type="evidence" value="ECO:0007669"/>
    <property type="project" value="TreeGrafter"/>
</dbReference>
<sequence length="494" mass="56594">MAQREENINDQMKVRRDKATELEAMGIKPFGHAYKRTDLASDLHTKFDSVDKFDDTVHVIAGRIMAKRGSGKAAFADIQDRSGEIQIYVREDEVGEDNYKIFGIVDLGDIIGIEGHMMKTDTGELTLKANKIEFLSKALRPLPDKFHGLQDQEIIYRKRYLDLITNRESFDRFIARTKIKKAIRKYLDGQGFLEVDTPVLQTQAGGAEARPFITKSNALSIPLYLRIATELYLKRLIVGGYEKVYELGKDFRNEGVDTRHNPEFDMIETYVAYYDYQDVMDETEGIIKAAAHAVKGDNAIITYQGKEINLQDKFARKHMVDAIKDETGVDFWQPMSVDEARKLADKFHVEYEPYWTVGHIINGFFEDLVQDTLTQPTFIYGHPVEISPLAKKNVDDDRFTDRFELYINKMEYANAFTELNDPIDQRQRFEAQDVEREAGNEEAHGIDEDYLEAMEYGMPPTGGLGIGTDRLVMLLTDAPSIRDVMLFPTMRPLD</sequence>
<dbReference type="Pfam" id="PF00152">
    <property type="entry name" value="tRNA-synt_2"/>
    <property type="match status" value="1"/>
</dbReference>
<dbReference type="Proteomes" id="UP000032279">
    <property type="component" value="Unassembled WGS sequence"/>
</dbReference>
<dbReference type="GO" id="GO:0004824">
    <property type="term" value="F:lysine-tRNA ligase activity"/>
    <property type="evidence" value="ECO:0007669"/>
    <property type="project" value="UniProtKB-UniRule"/>
</dbReference>
<evidence type="ECO:0000256" key="7">
    <source>
        <dbReference type="ARBA" id="ARBA00023146"/>
    </source>
</evidence>
<dbReference type="SUPFAM" id="SSF50249">
    <property type="entry name" value="Nucleic acid-binding proteins"/>
    <property type="match status" value="1"/>
</dbReference>
<name>A0A0D1A7M8_9LACO</name>
<evidence type="ECO:0000256" key="6">
    <source>
        <dbReference type="ARBA" id="ARBA00022917"/>
    </source>
</evidence>
<dbReference type="GO" id="GO:0016740">
    <property type="term" value="F:transferase activity"/>
    <property type="evidence" value="ECO:0007669"/>
    <property type="project" value="UniProtKB-ARBA"/>
</dbReference>
<comment type="catalytic activity">
    <reaction evidence="8 9 10">
        <text>tRNA(Lys) + L-lysine + ATP = L-lysyl-tRNA(Lys) + AMP + diphosphate</text>
        <dbReference type="Rhea" id="RHEA:20792"/>
        <dbReference type="Rhea" id="RHEA-COMP:9696"/>
        <dbReference type="Rhea" id="RHEA-COMP:9697"/>
        <dbReference type="ChEBI" id="CHEBI:30616"/>
        <dbReference type="ChEBI" id="CHEBI:32551"/>
        <dbReference type="ChEBI" id="CHEBI:33019"/>
        <dbReference type="ChEBI" id="CHEBI:78442"/>
        <dbReference type="ChEBI" id="CHEBI:78529"/>
        <dbReference type="ChEBI" id="CHEBI:456215"/>
        <dbReference type="EC" id="6.1.1.6"/>
    </reaction>
</comment>
<keyword evidence="9 10" id="KW-0460">Magnesium</keyword>